<feature type="non-terminal residue" evidence="10">
    <location>
        <position position="1"/>
    </location>
</feature>
<keyword evidence="5" id="KW-0804">Transcription</keyword>
<evidence type="ECO:0000256" key="7">
    <source>
        <dbReference type="SAM" id="MobiDB-lite"/>
    </source>
</evidence>
<feature type="compositionally biased region" description="Basic and acidic residues" evidence="7">
    <location>
        <begin position="192"/>
        <end position="206"/>
    </location>
</feature>
<proteinExistence type="predicted"/>
<dbReference type="PANTHER" id="PTHR47172:SF24">
    <property type="entry name" value="GATA ZINC FINGER DOMAIN-CONTAINING PROTEIN 14-RELATED"/>
    <property type="match status" value="1"/>
</dbReference>
<dbReference type="Pfam" id="PF00320">
    <property type="entry name" value="GATA"/>
    <property type="match status" value="1"/>
</dbReference>
<dbReference type="InterPro" id="IPR000679">
    <property type="entry name" value="Znf_GATA"/>
</dbReference>
<feature type="region of interest" description="Disordered" evidence="7">
    <location>
        <begin position="437"/>
        <end position="472"/>
    </location>
</feature>
<feature type="compositionally biased region" description="Low complexity" evidence="7">
    <location>
        <begin position="122"/>
        <end position="131"/>
    </location>
</feature>
<evidence type="ECO:0000256" key="5">
    <source>
        <dbReference type="ARBA" id="ARBA00023163"/>
    </source>
</evidence>
<dbReference type="PROSITE" id="PS50114">
    <property type="entry name" value="GATA_ZN_FINGER_2"/>
    <property type="match status" value="1"/>
</dbReference>
<dbReference type="CDD" id="cd00202">
    <property type="entry name" value="ZnF_GATA"/>
    <property type="match status" value="1"/>
</dbReference>
<dbReference type="PANTHER" id="PTHR47172">
    <property type="entry name" value="OS01G0976800 PROTEIN"/>
    <property type="match status" value="1"/>
</dbReference>
<evidence type="ECO:0000256" key="6">
    <source>
        <dbReference type="PROSITE-ProRule" id="PRU00094"/>
    </source>
</evidence>
<feature type="domain" description="GATA-type" evidence="9">
    <location>
        <begin position="403"/>
        <end position="454"/>
    </location>
</feature>
<dbReference type="AlphaFoldDB" id="A0A0B7KEH8"/>
<evidence type="ECO:0000256" key="1">
    <source>
        <dbReference type="ARBA" id="ARBA00022723"/>
    </source>
</evidence>
<organism evidence="10">
    <name type="scientific">Bionectria ochroleuca</name>
    <name type="common">Gliocladium roseum</name>
    <dbReference type="NCBI Taxonomy" id="29856"/>
    <lineage>
        <taxon>Eukaryota</taxon>
        <taxon>Fungi</taxon>
        <taxon>Dikarya</taxon>
        <taxon>Ascomycota</taxon>
        <taxon>Pezizomycotina</taxon>
        <taxon>Sordariomycetes</taxon>
        <taxon>Hypocreomycetidae</taxon>
        <taxon>Hypocreales</taxon>
        <taxon>Bionectriaceae</taxon>
        <taxon>Clonostachys</taxon>
    </lineage>
</organism>
<evidence type="ECO:0000256" key="2">
    <source>
        <dbReference type="ARBA" id="ARBA00022771"/>
    </source>
</evidence>
<dbReference type="Gene3D" id="3.30.50.10">
    <property type="entry name" value="Erythroid Transcription Factor GATA-1, subunit A"/>
    <property type="match status" value="1"/>
</dbReference>
<keyword evidence="2 6" id="KW-0863">Zinc-finger</keyword>
<sequence>LSYIWLLTWFNLNSGSLSTNHPGKQQIHPNYQPYRETQERSPQDHPAMATATLLHPTSSFPPPQPYSYPHHNPSMISPTESRNEDSDSSKRQSLPSISEVISGAKPYAPQQSNVQPSPPSFSPFSSNSRSYSEPEKHAPPPQAPLPPPPGSYSASRQEPLPPFSGSPRLPYNGRPGLPPVSDRRTSPPIKPELPHHMQDQPKDHRPLNGYPHPPHSAGPPPPPSYSSTPLPPGQLHLPSYPVSPRHAPPHVYGHYDQRPPPVGMEDGRHHHSEFNRVFETGNYHDSLSRMAQASRTMFTFADAYSRIAQEQHGSHHIPERLPTEQEVNDMIANAELIRNSLEFVRDVVQQSIRSERVREGNKPKAPMHYDDDEDVHMYGEGMKTQYTITEVKKRRGRAAPPGRCHSCNRVDTPEWRRGPDGARTLCNACGLHYAKLERKRQLEQRSIRPKPDERSHESSGSNGPDGKNGPYI</sequence>
<keyword evidence="1" id="KW-0479">Metal-binding</keyword>
<protein>
    <recommendedName>
        <fullName evidence="9">GATA-type domain-containing protein</fullName>
    </recommendedName>
</protein>
<feature type="compositionally biased region" description="Basic and acidic residues" evidence="7">
    <location>
        <begin position="81"/>
        <end position="90"/>
    </location>
</feature>
<evidence type="ECO:0000256" key="4">
    <source>
        <dbReference type="ARBA" id="ARBA00023015"/>
    </source>
</evidence>
<gene>
    <name evidence="10" type="ORF">BN869_000009149_1</name>
</gene>
<dbReference type="PROSITE" id="PS00344">
    <property type="entry name" value="GATA_ZN_FINGER_1"/>
    <property type="match status" value="1"/>
</dbReference>
<dbReference type="GO" id="GO:0008270">
    <property type="term" value="F:zinc ion binding"/>
    <property type="evidence" value="ECO:0007669"/>
    <property type="project" value="UniProtKB-KW"/>
</dbReference>
<evidence type="ECO:0000313" key="10">
    <source>
        <dbReference type="EMBL" id="CEO53091.1"/>
    </source>
</evidence>
<dbReference type="SMART" id="SM00401">
    <property type="entry name" value="ZnF_GATA"/>
    <property type="match status" value="1"/>
</dbReference>
<dbReference type="EMBL" id="CDPU01000033">
    <property type="protein sequence ID" value="CEO53091.1"/>
    <property type="molecule type" value="Genomic_DNA"/>
</dbReference>
<evidence type="ECO:0000256" key="8">
    <source>
        <dbReference type="SAM" id="SignalP"/>
    </source>
</evidence>
<dbReference type="GO" id="GO:0043565">
    <property type="term" value="F:sequence-specific DNA binding"/>
    <property type="evidence" value="ECO:0007669"/>
    <property type="project" value="InterPro"/>
</dbReference>
<reference evidence="10" key="1">
    <citation type="submission" date="2015-01" db="EMBL/GenBank/DDBJ databases">
        <authorList>
            <person name="Durling Mikael"/>
        </authorList>
    </citation>
    <scope>NUCLEOTIDE SEQUENCE</scope>
</reference>
<feature type="compositionally biased region" description="Pro residues" evidence="7">
    <location>
        <begin position="139"/>
        <end position="150"/>
    </location>
</feature>
<dbReference type="GO" id="GO:0006355">
    <property type="term" value="P:regulation of DNA-templated transcription"/>
    <property type="evidence" value="ECO:0007669"/>
    <property type="project" value="InterPro"/>
</dbReference>
<dbReference type="SUPFAM" id="SSF57716">
    <property type="entry name" value="Glucocorticoid receptor-like (DNA-binding domain)"/>
    <property type="match status" value="1"/>
</dbReference>
<evidence type="ECO:0000256" key="3">
    <source>
        <dbReference type="ARBA" id="ARBA00022833"/>
    </source>
</evidence>
<name>A0A0B7KEH8_BIOOC</name>
<feature type="region of interest" description="Disordered" evidence="7">
    <location>
        <begin position="354"/>
        <end position="374"/>
    </location>
</feature>
<dbReference type="InterPro" id="IPR013088">
    <property type="entry name" value="Znf_NHR/GATA"/>
</dbReference>
<feature type="signal peptide" evidence="8">
    <location>
        <begin position="1"/>
        <end position="18"/>
    </location>
</feature>
<keyword evidence="8" id="KW-0732">Signal</keyword>
<feature type="compositionally biased region" description="Pro residues" evidence="7">
    <location>
        <begin position="211"/>
        <end position="232"/>
    </location>
</feature>
<accession>A0A0B7KEH8</accession>
<keyword evidence="4" id="KW-0805">Transcription regulation</keyword>
<feature type="chain" id="PRO_5002118530" description="GATA-type domain-containing protein" evidence="8">
    <location>
        <begin position="19"/>
        <end position="472"/>
    </location>
</feature>
<feature type="compositionally biased region" description="Basic and acidic residues" evidence="7">
    <location>
        <begin position="437"/>
        <end position="457"/>
    </location>
</feature>
<feature type="region of interest" description="Disordered" evidence="7">
    <location>
        <begin position="53"/>
        <end position="247"/>
    </location>
</feature>
<evidence type="ECO:0000259" key="9">
    <source>
        <dbReference type="PROSITE" id="PS50114"/>
    </source>
</evidence>
<keyword evidence="3" id="KW-0862">Zinc</keyword>